<feature type="chain" id="PRO_5040499092" description="Cell wall mannoprotein PIR1-like C-terminal domain-containing protein" evidence="7">
    <location>
        <begin position="17"/>
        <end position="308"/>
    </location>
</feature>
<proteinExistence type="inferred from homology"/>
<accession>A0A9P4IXL5</accession>
<reference evidence="9" key="1">
    <citation type="journal article" date="2020" name="Stud. Mycol.">
        <title>101 Dothideomycetes genomes: a test case for predicting lifestyles and emergence of pathogens.</title>
        <authorList>
            <person name="Haridas S."/>
            <person name="Albert R."/>
            <person name="Binder M."/>
            <person name="Bloem J."/>
            <person name="Labutti K."/>
            <person name="Salamov A."/>
            <person name="Andreopoulos B."/>
            <person name="Baker S."/>
            <person name="Barry K."/>
            <person name="Bills G."/>
            <person name="Bluhm B."/>
            <person name="Cannon C."/>
            <person name="Castanera R."/>
            <person name="Culley D."/>
            <person name="Daum C."/>
            <person name="Ezra D."/>
            <person name="Gonzalez J."/>
            <person name="Henrissat B."/>
            <person name="Kuo A."/>
            <person name="Liang C."/>
            <person name="Lipzen A."/>
            <person name="Lutzoni F."/>
            <person name="Magnuson J."/>
            <person name="Mondo S."/>
            <person name="Nolan M."/>
            <person name="Ohm R."/>
            <person name="Pangilinan J."/>
            <person name="Park H.-J."/>
            <person name="Ramirez L."/>
            <person name="Alfaro M."/>
            <person name="Sun H."/>
            <person name="Tritt A."/>
            <person name="Yoshinaga Y."/>
            <person name="Zwiers L.-H."/>
            <person name="Turgeon B."/>
            <person name="Goodwin S."/>
            <person name="Spatafora J."/>
            <person name="Crous P."/>
            <person name="Grigoriev I."/>
        </authorList>
    </citation>
    <scope>NUCLEOTIDE SEQUENCE</scope>
    <source>
        <strain evidence="9">CBS 260.36</strain>
    </source>
</reference>
<evidence type="ECO:0000256" key="1">
    <source>
        <dbReference type="ARBA" id="ARBA00004191"/>
    </source>
</evidence>
<gene>
    <name evidence="9" type="ORF">K461DRAFT_279284</name>
</gene>
<dbReference type="PROSITE" id="PS50256">
    <property type="entry name" value="PIR_REPEAT_2"/>
    <property type="match status" value="3"/>
</dbReference>
<dbReference type="Pfam" id="PF00399">
    <property type="entry name" value="PIR"/>
    <property type="match status" value="2"/>
</dbReference>
<sequence>MKSFALVAAFAGFAAAVPQAVTSAIAPKSSAPAGCSSSYSGTFQLYVAKASSKVKRADSTPLEITLSNGVLTDSKGRTGYIASNNQFQFDGPVQAGAIYTAGWSVCQNSSLALGGSTVFYECLSGSFYNLYDENDAAQCSPIILQALANPASGAASQIGDGQITAGQAQTVICQIGDGQVQQKTCVTTATVIAQQSDGQITAAPVTQIGDGQIQAPTGTPVGQISDGQVQATTAVHSATVTPITQGTDGQPAASTNGTVVVSSATLTSAAVSTAASASASQYTGAAAAPTMKMELVGLAAGLLALAAL</sequence>
<evidence type="ECO:0000313" key="9">
    <source>
        <dbReference type="EMBL" id="KAF2151777.1"/>
    </source>
</evidence>
<dbReference type="PANTHER" id="PTHR47254">
    <property type="entry name" value="CELL WALL MANNOPROTEIN CIS3-RELATED"/>
    <property type="match status" value="1"/>
</dbReference>
<dbReference type="GO" id="GO:0031505">
    <property type="term" value="P:fungal-type cell wall organization"/>
    <property type="evidence" value="ECO:0007669"/>
    <property type="project" value="UniProtKB-ARBA"/>
</dbReference>
<comment type="subcellular location">
    <subcellularLocation>
        <location evidence="1">Secreted</location>
        <location evidence="1">Cell wall</location>
    </subcellularLocation>
</comment>
<keyword evidence="5" id="KW-0677">Repeat</keyword>
<keyword evidence="4 7" id="KW-0732">Signal</keyword>
<dbReference type="InterPro" id="IPR000420">
    <property type="entry name" value="Yeast_PIR_rpt"/>
</dbReference>
<evidence type="ECO:0000256" key="2">
    <source>
        <dbReference type="ARBA" id="ARBA00022512"/>
    </source>
</evidence>
<keyword evidence="10" id="KW-1185">Reference proteome</keyword>
<protein>
    <recommendedName>
        <fullName evidence="8">Cell wall mannoprotein PIR1-like C-terminal domain-containing protein</fullName>
    </recommendedName>
</protein>
<dbReference type="Pfam" id="PF22799">
    <property type="entry name" value="PIR1-like_C"/>
    <property type="match status" value="1"/>
</dbReference>
<dbReference type="Proteomes" id="UP000799439">
    <property type="component" value="Unassembled WGS sequence"/>
</dbReference>
<dbReference type="InterPro" id="IPR054508">
    <property type="entry name" value="PIR1-like_C"/>
</dbReference>
<dbReference type="OrthoDB" id="5415592at2759"/>
<evidence type="ECO:0000256" key="5">
    <source>
        <dbReference type="ARBA" id="ARBA00022737"/>
    </source>
</evidence>
<dbReference type="PANTHER" id="PTHR47254:SF1">
    <property type="entry name" value="CELL WALL MANNOPROTEIN CIS3-RELATED"/>
    <property type="match status" value="1"/>
</dbReference>
<dbReference type="GO" id="GO:0005199">
    <property type="term" value="F:structural constituent of cell wall"/>
    <property type="evidence" value="ECO:0007669"/>
    <property type="project" value="InterPro"/>
</dbReference>
<dbReference type="EMBL" id="ML996087">
    <property type="protein sequence ID" value="KAF2151777.1"/>
    <property type="molecule type" value="Genomic_DNA"/>
</dbReference>
<evidence type="ECO:0000256" key="3">
    <source>
        <dbReference type="ARBA" id="ARBA00022525"/>
    </source>
</evidence>
<feature type="signal peptide" evidence="7">
    <location>
        <begin position="1"/>
        <end position="16"/>
    </location>
</feature>
<evidence type="ECO:0000256" key="6">
    <source>
        <dbReference type="ARBA" id="ARBA00038219"/>
    </source>
</evidence>
<evidence type="ECO:0000313" key="10">
    <source>
        <dbReference type="Proteomes" id="UP000799439"/>
    </source>
</evidence>
<dbReference type="InterPro" id="IPR051153">
    <property type="entry name" value="Yeast_CWMannoprotein_PIR"/>
</dbReference>
<name>A0A9P4IXL5_9PEZI</name>
<organism evidence="9 10">
    <name type="scientific">Myriangium duriaei CBS 260.36</name>
    <dbReference type="NCBI Taxonomy" id="1168546"/>
    <lineage>
        <taxon>Eukaryota</taxon>
        <taxon>Fungi</taxon>
        <taxon>Dikarya</taxon>
        <taxon>Ascomycota</taxon>
        <taxon>Pezizomycotina</taxon>
        <taxon>Dothideomycetes</taxon>
        <taxon>Dothideomycetidae</taxon>
        <taxon>Myriangiales</taxon>
        <taxon>Myriangiaceae</taxon>
        <taxon>Myriangium</taxon>
    </lineage>
</organism>
<evidence type="ECO:0000256" key="4">
    <source>
        <dbReference type="ARBA" id="ARBA00022729"/>
    </source>
</evidence>
<keyword evidence="3" id="KW-0964">Secreted</keyword>
<feature type="domain" description="Cell wall mannoprotein PIR1-like C-terminal" evidence="8">
    <location>
        <begin position="69"/>
        <end position="142"/>
    </location>
</feature>
<keyword evidence="2" id="KW-0134">Cell wall</keyword>
<evidence type="ECO:0000259" key="8">
    <source>
        <dbReference type="Pfam" id="PF22799"/>
    </source>
</evidence>
<comment type="caution">
    <text evidence="9">The sequence shown here is derived from an EMBL/GenBank/DDBJ whole genome shotgun (WGS) entry which is preliminary data.</text>
</comment>
<dbReference type="AlphaFoldDB" id="A0A9P4IXL5"/>
<evidence type="ECO:0000256" key="7">
    <source>
        <dbReference type="SAM" id="SignalP"/>
    </source>
</evidence>
<dbReference type="GO" id="GO:0009277">
    <property type="term" value="C:fungal-type cell wall"/>
    <property type="evidence" value="ECO:0007669"/>
    <property type="project" value="TreeGrafter"/>
</dbReference>
<comment type="similarity">
    <text evidence="6">Belongs to the PIR protein family.</text>
</comment>